<feature type="domain" description="Small ribosomal subunit protein mS41 SAM" evidence="6">
    <location>
        <begin position="48"/>
        <end position="102"/>
    </location>
</feature>
<feature type="compositionally biased region" description="Basic residues" evidence="5">
    <location>
        <begin position="127"/>
        <end position="145"/>
    </location>
</feature>
<organism evidence="7 8">
    <name type="scientific">Coprinopsis marcescibilis</name>
    <name type="common">Agaric fungus</name>
    <name type="synonym">Psathyrella marcescibilis</name>
    <dbReference type="NCBI Taxonomy" id="230819"/>
    <lineage>
        <taxon>Eukaryota</taxon>
        <taxon>Fungi</taxon>
        <taxon>Dikarya</taxon>
        <taxon>Basidiomycota</taxon>
        <taxon>Agaricomycotina</taxon>
        <taxon>Agaricomycetes</taxon>
        <taxon>Agaricomycetidae</taxon>
        <taxon>Agaricales</taxon>
        <taxon>Agaricineae</taxon>
        <taxon>Psathyrellaceae</taxon>
        <taxon>Coprinopsis</taxon>
    </lineage>
</organism>
<accession>A0A5C3L774</accession>
<reference evidence="7 8" key="1">
    <citation type="journal article" date="2019" name="Nat. Ecol. Evol.">
        <title>Megaphylogeny resolves global patterns of mushroom evolution.</title>
        <authorList>
            <person name="Varga T."/>
            <person name="Krizsan K."/>
            <person name="Foldi C."/>
            <person name="Dima B."/>
            <person name="Sanchez-Garcia M."/>
            <person name="Sanchez-Ramirez S."/>
            <person name="Szollosi G.J."/>
            <person name="Szarkandi J.G."/>
            <person name="Papp V."/>
            <person name="Albert L."/>
            <person name="Andreopoulos W."/>
            <person name="Angelini C."/>
            <person name="Antonin V."/>
            <person name="Barry K.W."/>
            <person name="Bougher N.L."/>
            <person name="Buchanan P."/>
            <person name="Buyck B."/>
            <person name="Bense V."/>
            <person name="Catcheside P."/>
            <person name="Chovatia M."/>
            <person name="Cooper J."/>
            <person name="Damon W."/>
            <person name="Desjardin D."/>
            <person name="Finy P."/>
            <person name="Geml J."/>
            <person name="Haridas S."/>
            <person name="Hughes K."/>
            <person name="Justo A."/>
            <person name="Karasinski D."/>
            <person name="Kautmanova I."/>
            <person name="Kiss B."/>
            <person name="Kocsube S."/>
            <person name="Kotiranta H."/>
            <person name="LaButti K.M."/>
            <person name="Lechner B.E."/>
            <person name="Liimatainen K."/>
            <person name="Lipzen A."/>
            <person name="Lukacs Z."/>
            <person name="Mihaltcheva S."/>
            <person name="Morgado L.N."/>
            <person name="Niskanen T."/>
            <person name="Noordeloos M.E."/>
            <person name="Ohm R.A."/>
            <person name="Ortiz-Santana B."/>
            <person name="Ovrebo C."/>
            <person name="Racz N."/>
            <person name="Riley R."/>
            <person name="Savchenko A."/>
            <person name="Shiryaev A."/>
            <person name="Soop K."/>
            <person name="Spirin V."/>
            <person name="Szebenyi C."/>
            <person name="Tomsovsky M."/>
            <person name="Tulloss R.E."/>
            <person name="Uehling J."/>
            <person name="Grigoriev I.V."/>
            <person name="Vagvolgyi C."/>
            <person name="Papp T."/>
            <person name="Martin F.M."/>
            <person name="Miettinen O."/>
            <person name="Hibbett D.S."/>
            <person name="Nagy L.G."/>
        </authorList>
    </citation>
    <scope>NUCLEOTIDE SEQUENCE [LARGE SCALE GENOMIC DNA]</scope>
    <source>
        <strain evidence="7 8">CBS 121175</strain>
    </source>
</reference>
<proteinExistence type="inferred from homology"/>
<evidence type="ECO:0000256" key="1">
    <source>
        <dbReference type="ARBA" id="ARBA00004173"/>
    </source>
</evidence>
<gene>
    <name evidence="7" type="ORF">FA15DRAFT_665714</name>
</gene>
<evidence type="ECO:0000313" key="7">
    <source>
        <dbReference type="EMBL" id="TFK27966.1"/>
    </source>
</evidence>
<feature type="region of interest" description="Disordered" evidence="5">
    <location>
        <begin position="121"/>
        <end position="145"/>
    </location>
</feature>
<dbReference type="Pfam" id="PF09597">
    <property type="entry name" value="SAM_Ribosomal_mS41"/>
    <property type="match status" value="1"/>
</dbReference>
<evidence type="ECO:0000256" key="2">
    <source>
        <dbReference type="ARBA" id="ARBA00010492"/>
    </source>
</evidence>
<sequence>MPLWSLLSTNGARICQATTSFTRTLVTTTTSTGVNRRVPPVLGKYETPKDFLKAIGRSAETKIPTENWAEFWKTSGQDLRKAGLAVKDRRYVLWCMEKYRNGLPIQAFAHEPTAKKTIRGWGPKVQNGKRIRSKRIKDKTKKKAL</sequence>
<evidence type="ECO:0000256" key="4">
    <source>
        <dbReference type="ARBA" id="ARBA00035129"/>
    </source>
</evidence>
<dbReference type="OrthoDB" id="18595at2759"/>
<dbReference type="STRING" id="230819.A0A5C3L774"/>
<protein>
    <recommendedName>
        <fullName evidence="4">Small ribosomal subunit protein mS41</fullName>
    </recommendedName>
</protein>
<evidence type="ECO:0000256" key="3">
    <source>
        <dbReference type="ARBA" id="ARBA00023128"/>
    </source>
</evidence>
<name>A0A5C3L774_COPMA</name>
<dbReference type="EMBL" id="ML210159">
    <property type="protein sequence ID" value="TFK27966.1"/>
    <property type="molecule type" value="Genomic_DNA"/>
</dbReference>
<keyword evidence="8" id="KW-1185">Reference proteome</keyword>
<dbReference type="AlphaFoldDB" id="A0A5C3L774"/>
<dbReference type="InterPro" id="IPR039603">
    <property type="entry name" value="Ribosomal_mS41"/>
</dbReference>
<keyword evidence="3" id="KW-0496">Mitochondrion</keyword>
<comment type="subcellular location">
    <subcellularLocation>
        <location evidence="1">Mitochondrion</location>
    </subcellularLocation>
</comment>
<dbReference type="PANTHER" id="PTHR28235">
    <property type="entry name" value="PROTEIN FYV4, MITOCHONDRIAL"/>
    <property type="match status" value="1"/>
</dbReference>
<dbReference type="Proteomes" id="UP000307440">
    <property type="component" value="Unassembled WGS sequence"/>
</dbReference>
<evidence type="ECO:0000256" key="5">
    <source>
        <dbReference type="SAM" id="MobiDB-lite"/>
    </source>
</evidence>
<comment type="similarity">
    <text evidence="2">Belongs to the mitochondrion-specific ribosomal protein mS41 family.</text>
</comment>
<evidence type="ECO:0000313" key="8">
    <source>
        <dbReference type="Proteomes" id="UP000307440"/>
    </source>
</evidence>
<dbReference type="SMART" id="SM01238">
    <property type="entry name" value="IGR"/>
    <property type="match status" value="1"/>
</dbReference>
<dbReference type="PANTHER" id="PTHR28235:SF1">
    <property type="entry name" value="SMALL RIBOSOMAL SUBUNIT PROTEIN MS41"/>
    <property type="match status" value="1"/>
</dbReference>
<evidence type="ECO:0000259" key="6">
    <source>
        <dbReference type="SMART" id="SM01238"/>
    </source>
</evidence>
<dbReference type="GO" id="GO:0005739">
    <property type="term" value="C:mitochondrion"/>
    <property type="evidence" value="ECO:0007669"/>
    <property type="project" value="UniProtKB-SubCell"/>
</dbReference>
<dbReference type="InterPro" id="IPR019083">
    <property type="entry name" value="SAM_Ribosomal_mS41"/>
</dbReference>